<evidence type="ECO:0008006" key="3">
    <source>
        <dbReference type="Google" id="ProtNLM"/>
    </source>
</evidence>
<sequence length="267" mass="30398">MNILVIGGCQVYGYGLSLKQRSFMDYFAAQLEERGYRPQVTSYVFLPLADIRETLTHLDLSQFDLLIIQPAHYYLQHPPTFWKLFKTPARKAPTYAGPGLKTPELEALRSQPLLPLDNTPAGLGKQTKNVLKRLLLTVGNQAGLVKQLFFVQHELAALLEQLQGHCQKIFLLTPTPHRELVSQWLRKQGRTLVINEGNRWGMTVLDTHEFIRPQEEVYIPNDPSHLNAIGHELLGQALFACYEAKRNRLADIEQSVELQSKSTMEIV</sequence>
<dbReference type="GO" id="GO:0016788">
    <property type="term" value="F:hydrolase activity, acting on ester bonds"/>
    <property type="evidence" value="ECO:0007669"/>
    <property type="project" value="UniProtKB-ARBA"/>
</dbReference>
<gene>
    <name evidence="1" type="ORF">HMF3257_33300</name>
</gene>
<evidence type="ECO:0000313" key="1">
    <source>
        <dbReference type="EMBL" id="RAI77800.1"/>
    </source>
</evidence>
<dbReference type="EMBL" id="QLII01000001">
    <property type="protein sequence ID" value="RAI77800.1"/>
    <property type="molecule type" value="Genomic_DNA"/>
</dbReference>
<proteinExistence type="predicted"/>
<organism evidence="1 2">
    <name type="scientific">Spirosoma telluris</name>
    <dbReference type="NCBI Taxonomy" id="2183553"/>
    <lineage>
        <taxon>Bacteria</taxon>
        <taxon>Pseudomonadati</taxon>
        <taxon>Bacteroidota</taxon>
        <taxon>Cytophagia</taxon>
        <taxon>Cytophagales</taxon>
        <taxon>Cytophagaceae</taxon>
        <taxon>Spirosoma</taxon>
    </lineage>
</organism>
<dbReference type="AlphaFoldDB" id="A0A327NR00"/>
<name>A0A327NR00_9BACT</name>
<dbReference type="Proteomes" id="UP000249016">
    <property type="component" value="Unassembled WGS sequence"/>
</dbReference>
<protein>
    <recommendedName>
        <fullName evidence="3">SGNH/GDSL hydrolase family protein</fullName>
    </recommendedName>
</protein>
<keyword evidence="2" id="KW-1185">Reference proteome</keyword>
<dbReference type="SUPFAM" id="SSF52266">
    <property type="entry name" value="SGNH hydrolase"/>
    <property type="match status" value="1"/>
</dbReference>
<dbReference type="OrthoDB" id="955734at2"/>
<accession>A0A327NR00</accession>
<dbReference type="Gene3D" id="3.40.50.1110">
    <property type="entry name" value="SGNH hydrolase"/>
    <property type="match status" value="1"/>
</dbReference>
<dbReference type="RefSeq" id="WP_111348824.1">
    <property type="nucleotide sequence ID" value="NZ_QLII01000001.1"/>
</dbReference>
<reference evidence="1 2" key="1">
    <citation type="submission" date="2018-06" db="EMBL/GenBank/DDBJ databases">
        <title>Spirosoma sp. HMF3257 Genome sequencing and assembly.</title>
        <authorList>
            <person name="Kang H."/>
            <person name="Cha I."/>
            <person name="Kim H."/>
            <person name="Kang J."/>
            <person name="Joh K."/>
        </authorList>
    </citation>
    <scope>NUCLEOTIDE SEQUENCE [LARGE SCALE GENOMIC DNA]</scope>
    <source>
        <strain evidence="1 2">HMF3257</strain>
    </source>
</reference>
<dbReference type="InterPro" id="IPR036514">
    <property type="entry name" value="SGNH_hydro_sf"/>
</dbReference>
<comment type="caution">
    <text evidence="1">The sequence shown here is derived from an EMBL/GenBank/DDBJ whole genome shotgun (WGS) entry which is preliminary data.</text>
</comment>
<evidence type="ECO:0000313" key="2">
    <source>
        <dbReference type="Proteomes" id="UP000249016"/>
    </source>
</evidence>